<keyword evidence="10" id="KW-0378">Hydrolase</keyword>
<evidence type="ECO:0000256" key="8">
    <source>
        <dbReference type="ARBA" id="ARBA00024382"/>
    </source>
</evidence>
<dbReference type="GO" id="GO:0005737">
    <property type="term" value="C:cytoplasm"/>
    <property type="evidence" value="ECO:0007669"/>
    <property type="project" value="UniProtKB-SubCell"/>
</dbReference>
<dbReference type="InterPro" id="IPR003593">
    <property type="entry name" value="AAA+_ATPase"/>
</dbReference>
<reference evidence="11" key="1">
    <citation type="submission" date="2014-09" db="EMBL/GenBank/DDBJ databases">
        <authorList>
            <person name="Gomez-Valero L."/>
        </authorList>
    </citation>
    <scope>NUCLEOTIDE SEQUENCE [LARGE SCALE GENOMIC DNA]</scope>
    <source>
        <strain evidence="11">ATCC700992</strain>
    </source>
</reference>
<keyword evidence="2" id="KW-0813">Transport</keyword>
<organism evidence="10 11">
    <name type="scientific">Legionella fallonii LLAP-10</name>
    <dbReference type="NCBI Taxonomy" id="1212491"/>
    <lineage>
        <taxon>Bacteria</taxon>
        <taxon>Pseudomonadati</taxon>
        <taxon>Pseudomonadota</taxon>
        <taxon>Gammaproteobacteria</taxon>
        <taxon>Legionellales</taxon>
        <taxon>Legionellaceae</taxon>
        <taxon>Legionella</taxon>
    </lineage>
</organism>
<dbReference type="FunFam" id="3.40.50.12240:FF:000002">
    <property type="entry name" value="Flagellum-specific ATP synthase FliI"/>
    <property type="match status" value="1"/>
</dbReference>
<name>A0A098G4Q4_9GAMM</name>
<dbReference type="InterPro" id="IPR005714">
    <property type="entry name" value="ATPase_T3SS_FliI/YscN"/>
</dbReference>
<accession>A0A098G4Q4</accession>
<evidence type="ECO:0000256" key="2">
    <source>
        <dbReference type="ARBA" id="ARBA00022448"/>
    </source>
</evidence>
<keyword evidence="7" id="KW-1278">Translocase</keyword>
<evidence type="ECO:0000256" key="5">
    <source>
        <dbReference type="ARBA" id="ARBA00022840"/>
    </source>
</evidence>
<dbReference type="EMBL" id="LN614827">
    <property type="protein sequence ID" value="CEG57447.1"/>
    <property type="molecule type" value="Genomic_DNA"/>
</dbReference>
<dbReference type="RefSeq" id="WP_045095947.1">
    <property type="nucleotide sequence ID" value="NZ_LN614827.1"/>
</dbReference>
<dbReference type="GO" id="GO:0008564">
    <property type="term" value="F:protein-exporting ATPase activity"/>
    <property type="evidence" value="ECO:0007669"/>
    <property type="project" value="UniProtKB-EC"/>
</dbReference>
<dbReference type="Gene3D" id="3.40.50.12240">
    <property type="match status" value="1"/>
</dbReference>
<keyword evidence="11" id="KW-1185">Reference proteome</keyword>
<dbReference type="GO" id="GO:0030257">
    <property type="term" value="C:type III protein secretion system complex"/>
    <property type="evidence" value="ECO:0007669"/>
    <property type="project" value="InterPro"/>
</dbReference>
<dbReference type="GO" id="GO:0030254">
    <property type="term" value="P:protein secretion by the type III secretion system"/>
    <property type="evidence" value="ECO:0007669"/>
    <property type="project" value="InterPro"/>
</dbReference>
<dbReference type="GO" id="GO:0005524">
    <property type="term" value="F:ATP binding"/>
    <property type="evidence" value="ECO:0007669"/>
    <property type="project" value="UniProtKB-KW"/>
</dbReference>
<dbReference type="OrthoDB" id="9148544at2"/>
<dbReference type="KEGG" id="lfa:LFA_2062"/>
<keyword evidence="4" id="KW-0547">Nucleotide-binding</keyword>
<dbReference type="CDD" id="cd01136">
    <property type="entry name" value="ATPase_flagellum-secretory_path_III"/>
    <property type="match status" value="1"/>
</dbReference>
<evidence type="ECO:0000313" key="10">
    <source>
        <dbReference type="EMBL" id="CEG57447.1"/>
    </source>
</evidence>
<dbReference type="InterPro" id="IPR000194">
    <property type="entry name" value="ATPase_F1/V1/A1_a/bsu_nucl-bd"/>
</dbReference>
<dbReference type="SMART" id="SM00382">
    <property type="entry name" value="AAA"/>
    <property type="match status" value="1"/>
</dbReference>
<dbReference type="InterPro" id="IPR040627">
    <property type="entry name" value="T3SS_ATPase_C"/>
</dbReference>
<keyword evidence="6" id="KW-0653">Protein transport</keyword>
<comment type="subcellular location">
    <subcellularLocation>
        <location evidence="1">Cytoplasm</location>
    </subcellularLocation>
</comment>
<proteinExistence type="predicted"/>
<evidence type="ECO:0000259" key="9">
    <source>
        <dbReference type="SMART" id="SM00382"/>
    </source>
</evidence>
<evidence type="ECO:0000256" key="4">
    <source>
        <dbReference type="ARBA" id="ARBA00022741"/>
    </source>
</evidence>
<protein>
    <recommendedName>
        <fullName evidence="8">protein-secreting ATPase</fullName>
        <ecNumber evidence="8">7.4.2.8</ecNumber>
    </recommendedName>
</protein>
<dbReference type="InterPro" id="IPR050053">
    <property type="entry name" value="ATPase_alpha/beta_chains"/>
</dbReference>
<dbReference type="Pfam" id="PF18269">
    <property type="entry name" value="T3SS_ATPase_C"/>
    <property type="match status" value="1"/>
</dbReference>
<dbReference type="PANTHER" id="PTHR15184:SF9">
    <property type="entry name" value="SPI-1 TYPE 3 SECRETION SYSTEM ATPASE"/>
    <property type="match status" value="1"/>
</dbReference>
<dbReference type="GO" id="GO:0046933">
    <property type="term" value="F:proton-transporting ATP synthase activity, rotational mechanism"/>
    <property type="evidence" value="ECO:0007669"/>
    <property type="project" value="TreeGrafter"/>
</dbReference>
<dbReference type="NCBIfam" id="TIGR01026">
    <property type="entry name" value="fliI_yscN"/>
    <property type="match status" value="1"/>
</dbReference>
<dbReference type="STRING" id="1212491.LFA_2062"/>
<feature type="domain" description="AAA+ ATPase" evidence="9">
    <location>
        <begin position="151"/>
        <end position="333"/>
    </location>
</feature>
<dbReference type="HOGENOM" id="CLU_022398_5_1_6"/>
<evidence type="ECO:0000256" key="1">
    <source>
        <dbReference type="ARBA" id="ARBA00004496"/>
    </source>
</evidence>
<keyword evidence="5" id="KW-0067">ATP-binding</keyword>
<dbReference type="EC" id="7.4.2.8" evidence="8"/>
<keyword evidence="3" id="KW-0963">Cytoplasm</keyword>
<gene>
    <name evidence="10" type="primary">fliI</name>
    <name evidence="10" type="ORF">LFA_2062</name>
</gene>
<evidence type="ECO:0000256" key="3">
    <source>
        <dbReference type="ARBA" id="ARBA00022490"/>
    </source>
</evidence>
<sequence>MHPWIKQLSAIERLGEIEQFIGLKMVAHGPPQAFIGEVCDILDHHSQPIMQAEVVGFEQGKVYLMPYDNAAIRMGYQVRATGAPFSIAVGANLLGHIVDAFALPIDQQVKLYCDHNIQTKNKKTNPFKRESISERLSTGIHAIDGLLPLGKGQRIGIFAGSGVGKSMLLGTIAQQINSDVNVIALIGERGREVNEFITHYLNETTRKKSVLVVACSDESALMRRQAVYTATAIAEYFCQQGKNVLLFMDSITRFAMAQREISLSLGEPPTARGYTPSVFSLLPGIIERTGNFKHQGSITALYTVLVEGDDFNEPLADHMRALLDGHIVLSRELAQQGHYPAISILQSVSRLSKQLLSVEEQKIVQQIVSLLSIYQQNKDLIQLGAYKPGSNIHLDNAVQRIQAINEVLIQSEGPTLSGVDLVNRFKEIIQ</sequence>
<dbReference type="InterPro" id="IPR027417">
    <property type="entry name" value="P-loop_NTPase"/>
</dbReference>
<evidence type="ECO:0000256" key="7">
    <source>
        <dbReference type="ARBA" id="ARBA00022967"/>
    </source>
</evidence>
<dbReference type="Proteomes" id="UP000032430">
    <property type="component" value="Chromosome I"/>
</dbReference>
<dbReference type="PANTHER" id="PTHR15184">
    <property type="entry name" value="ATP SYNTHASE"/>
    <property type="match status" value="1"/>
</dbReference>
<dbReference type="AlphaFoldDB" id="A0A098G4Q4"/>
<dbReference type="SUPFAM" id="SSF52540">
    <property type="entry name" value="P-loop containing nucleoside triphosphate hydrolases"/>
    <property type="match status" value="1"/>
</dbReference>
<dbReference type="GO" id="GO:0016887">
    <property type="term" value="F:ATP hydrolysis activity"/>
    <property type="evidence" value="ECO:0007669"/>
    <property type="project" value="InterPro"/>
</dbReference>
<dbReference type="Pfam" id="PF00006">
    <property type="entry name" value="ATP-synt_ab"/>
    <property type="match status" value="1"/>
</dbReference>
<evidence type="ECO:0000313" key="11">
    <source>
        <dbReference type="Proteomes" id="UP000032430"/>
    </source>
</evidence>
<evidence type="ECO:0000256" key="6">
    <source>
        <dbReference type="ARBA" id="ARBA00022927"/>
    </source>
</evidence>